<dbReference type="PROSITE" id="PS00028">
    <property type="entry name" value="ZINC_FINGER_C2H2_1"/>
    <property type="match status" value="7"/>
</dbReference>
<feature type="domain" description="C2H2-type" evidence="11">
    <location>
        <begin position="542"/>
        <end position="570"/>
    </location>
</feature>
<name>A0A7I8VAV5_9ANNE</name>
<keyword evidence="6" id="KW-0805">Transcription regulation</keyword>
<evidence type="ECO:0000256" key="7">
    <source>
        <dbReference type="ARBA" id="ARBA00023163"/>
    </source>
</evidence>
<sequence length="608" mass="67549">MAEAPYQQPFASYPGVNPSKAQENCRESTADAQQMPRGKPRIARCYEVAWPFGYQYCYYYNSPSQQLVDSNANVHVTRSNATSPHLAWSPHPTYSHVQQDSMQNRVMSPHPNPASIQRISPVPMQQQRSEVTSPHSAVSPSPNQANNVGALPPGVSNISPTPIAKENEAINQQQQPSLAEWLHPLVEAAAQKESQIVTMAPTPNWSYPQQTYASYPHVPQLANNSNGHTALKVERAIQEMEKAEGKPSYQENEEEDDELANGGMTIDGKQSQSGENGSQNMVVHAGNDGSQFKCEECSYQFKDSKQLDLHRIIHLTAPKTLPATNMPHGIALLNSMQNNEVLANKVIGDAIRTVMAEQQRHHQQQHVAPQVAIIKNDTSPNSEDLKISPNNDNRPFRCETCGKGFTHKSNLVCHKRTHSGEKPFHCDLCDFACAQKGYLTVHRRMHTGERPFKCETCEAAFSEKSHLTRHRRTHTGEKPYKCEICVSCFTQKSSLKTHMRTHTGEKAYVCATCGVHFPNKMKLRIHTMTHGESAVKQEDANFLCDICKLGFSGRGNLQRHITSIHQKDANYGGPHHVSASQPATPRANTPATHPAPVHLSAVSSENHE</sequence>
<feature type="region of interest" description="Disordered" evidence="10">
    <location>
        <begin position="240"/>
        <end position="280"/>
    </location>
</feature>
<dbReference type="PROSITE" id="PS50157">
    <property type="entry name" value="ZINC_FINGER_C2H2_2"/>
    <property type="match status" value="7"/>
</dbReference>
<dbReference type="AlphaFoldDB" id="A0A7I8VAV5"/>
<protein>
    <submittedName>
        <fullName evidence="12">DgyrCDS952</fullName>
    </submittedName>
</protein>
<dbReference type="PANTHER" id="PTHR24394:SF47">
    <property type="entry name" value="ZINC FINGER AND BTB DOMAIN CONTAINING 20"/>
    <property type="match status" value="1"/>
</dbReference>
<evidence type="ECO:0000256" key="1">
    <source>
        <dbReference type="ARBA" id="ARBA00004123"/>
    </source>
</evidence>
<dbReference type="InterPro" id="IPR036236">
    <property type="entry name" value="Znf_C2H2_sf"/>
</dbReference>
<keyword evidence="3" id="KW-0677">Repeat</keyword>
<dbReference type="EMBL" id="CAJFCJ010000002">
    <property type="protein sequence ID" value="CAD5111667.1"/>
    <property type="molecule type" value="Genomic_DNA"/>
</dbReference>
<dbReference type="OrthoDB" id="6591996at2759"/>
<dbReference type="Proteomes" id="UP000549394">
    <property type="component" value="Unassembled WGS sequence"/>
</dbReference>
<evidence type="ECO:0000256" key="6">
    <source>
        <dbReference type="ARBA" id="ARBA00023015"/>
    </source>
</evidence>
<organism evidence="12 13">
    <name type="scientific">Dimorphilus gyrociliatus</name>
    <dbReference type="NCBI Taxonomy" id="2664684"/>
    <lineage>
        <taxon>Eukaryota</taxon>
        <taxon>Metazoa</taxon>
        <taxon>Spiralia</taxon>
        <taxon>Lophotrochozoa</taxon>
        <taxon>Annelida</taxon>
        <taxon>Polychaeta</taxon>
        <taxon>Polychaeta incertae sedis</taxon>
        <taxon>Dinophilidae</taxon>
        <taxon>Dimorphilus</taxon>
    </lineage>
</organism>
<dbReference type="Gene3D" id="3.30.160.60">
    <property type="entry name" value="Classic Zinc Finger"/>
    <property type="match status" value="5"/>
</dbReference>
<feature type="compositionally biased region" description="Polar residues" evidence="10">
    <location>
        <begin position="268"/>
        <end position="280"/>
    </location>
</feature>
<feature type="domain" description="C2H2-type" evidence="11">
    <location>
        <begin position="292"/>
        <end position="314"/>
    </location>
</feature>
<feature type="region of interest" description="Disordered" evidence="10">
    <location>
        <begin position="1"/>
        <end position="38"/>
    </location>
</feature>
<dbReference type="GO" id="GO:0000981">
    <property type="term" value="F:DNA-binding transcription factor activity, RNA polymerase II-specific"/>
    <property type="evidence" value="ECO:0007669"/>
    <property type="project" value="TreeGrafter"/>
</dbReference>
<keyword evidence="8" id="KW-0539">Nucleus</keyword>
<dbReference type="SUPFAM" id="SSF57667">
    <property type="entry name" value="beta-beta-alpha zinc fingers"/>
    <property type="match status" value="3"/>
</dbReference>
<dbReference type="FunFam" id="3.30.160.60:FF:000016">
    <property type="entry name" value="zinc finger protein 37 homolog"/>
    <property type="match status" value="1"/>
</dbReference>
<feature type="domain" description="C2H2-type" evidence="11">
    <location>
        <begin position="452"/>
        <end position="479"/>
    </location>
</feature>
<evidence type="ECO:0000313" key="13">
    <source>
        <dbReference type="Proteomes" id="UP000549394"/>
    </source>
</evidence>
<reference evidence="12 13" key="1">
    <citation type="submission" date="2020-08" db="EMBL/GenBank/DDBJ databases">
        <authorList>
            <person name="Hejnol A."/>
        </authorList>
    </citation>
    <scope>NUCLEOTIDE SEQUENCE [LARGE SCALE GENOMIC DNA]</scope>
</reference>
<comment type="caution">
    <text evidence="12">The sequence shown here is derived from an EMBL/GenBank/DDBJ whole genome shotgun (WGS) entry which is preliminary data.</text>
</comment>
<proteinExistence type="predicted"/>
<dbReference type="GO" id="GO:0008270">
    <property type="term" value="F:zinc ion binding"/>
    <property type="evidence" value="ECO:0007669"/>
    <property type="project" value="UniProtKB-KW"/>
</dbReference>
<feature type="region of interest" description="Disordered" evidence="10">
    <location>
        <begin position="125"/>
        <end position="161"/>
    </location>
</feature>
<dbReference type="FunFam" id="3.30.160.60:FF:001614">
    <property type="entry name" value="Uncharacterized protein"/>
    <property type="match status" value="1"/>
</dbReference>
<dbReference type="GO" id="GO:0005634">
    <property type="term" value="C:nucleus"/>
    <property type="evidence" value="ECO:0007669"/>
    <property type="project" value="UniProtKB-SubCell"/>
</dbReference>
<keyword evidence="2" id="KW-0479">Metal-binding</keyword>
<feature type="domain" description="C2H2-type" evidence="11">
    <location>
        <begin position="508"/>
        <end position="530"/>
    </location>
</feature>
<dbReference type="PANTHER" id="PTHR24394">
    <property type="entry name" value="ZINC FINGER PROTEIN"/>
    <property type="match status" value="1"/>
</dbReference>
<keyword evidence="5" id="KW-0862">Zinc</keyword>
<feature type="domain" description="C2H2-type" evidence="11">
    <location>
        <begin position="480"/>
        <end position="507"/>
    </location>
</feature>
<feature type="compositionally biased region" description="Polar residues" evidence="10">
    <location>
        <begin position="578"/>
        <end position="591"/>
    </location>
</feature>
<feature type="domain" description="C2H2-type" evidence="11">
    <location>
        <begin position="396"/>
        <end position="423"/>
    </location>
</feature>
<evidence type="ECO:0000256" key="9">
    <source>
        <dbReference type="PROSITE-ProRule" id="PRU00042"/>
    </source>
</evidence>
<keyword evidence="4 9" id="KW-0863">Zinc-finger</keyword>
<dbReference type="FunFam" id="3.30.160.60:FF:000395">
    <property type="entry name" value="zinc finger protein 513"/>
    <property type="match status" value="1"/>
</dbReference>
<evidence type="ECO:0000256" key="5">
    <source>
        <dbReference type="ARBA" id="ARBA00022833"/>
    </source>
</evidence>
<feature type="region of interest" description="Disordered" evidence="10">
    <location>
        <begin position="567"/>
        <end position="608"/>
    </location>
</feature>
<keyword evidence="7" id="KW-0804">Transcription</keyword>
<dbReference type="SMART" id="SM00355">
    <property type="entry name" value="ZnF_C2H2"/>
    <property type="match status" value="7"/>
</dbReference>
<evidence type="ECO:0000256" key="3">
    <source>
        <dbReference type="ARBA" id="ARBA00022737"/>
    </source>
</evidence>
<dbReference type="FunFam" id="3.30.160.60:FF:000478">
    <property type="entry name" value="Zinc finger protein 133"/>
    <property type="match status" value="1"/>
</dbReference>
<dbReference type="Pfam" id="PF00096">
    <property type="entry name" value="zf-C2H2"/>
    <property type="match status" value="5"/>
</dbReference>
<evidence type="ECO:0000259" key="11">
    <source>
        <dbReference type="PROSITE" id="PS50157"/>
    </source>
</evidence>
<evidence type="ECO:0000256" key="4">
    <source>
        <dbReference type="ARBA" id="ARBA00022771"/>
    </source>
</evidence>
<evidence type="ECO:0000313" key="12">
    <source>
        <dbReference type="EMBL" id="CAD5111667.1"/>
    </source>
</evidence>
<evidence type="ECO:0000256" key="8">
    <source>
        <dbReference type="ARBA" id="ARBA00023242"/>
    </source>
</evidence>
<keyword evidence="13" id="KW-1185">Reference proteome</keyword>
<feature type="domain" description="C2H2-type" evidence="11">
    <location>
        <begin position="424"/>
        <end position="451"/>
    </location>
</feature>
<gene>
    <name evidence="12" type="ORF">DGYR_LOCUS926</name>
</gene>
<feature type="compositionally biased region" description="Polar residues" evidence="10">
    <location>
        <begin position="125"/>
        <end position="147"/>
    </location>
</feature>
<dbReference type="InterPro" id="IPR013087">
    <property type="entry name" value="Znf_C2H2_type"/>
</dbReference>
<evidence type="ECO:0000256" key="2">
    <source>
        <dbReference type="ARBA" id="ARBA00022723"/>
    </source>
</evidence>
<comment type="subcellular location">
    <subcellularLocation>
        <location evidence="1">Nucleus</location>
    </subcellularLocation>
</comment>
<accession>A0A7I8VAV5</accession>
<evidence type="ECO:0000256" key="10">
    <source>
        <dbReference type="SAM" id="MobiDB-lite"/>
    </source>
</evidence>